<dbReference type="OrthoDB" id="9782798at2"/>
<dbReference type="InterPro" id="IPR005561">
    <property type="entry name" value="ANTAR"/>
</dbReference>
<dbReference type="InterPro" id="IPR001789">
    <property type="entry name" value="Sig_transdc_resp-reg_receiver"/>
</dbReference>
<dbReference type="GO" id="GO:0000160">
    <property type="term" value="P:phosphorelay signal transduction system"/>
    <property type="evidence" value="ECO:0007669"/>
    <property type="project" value="InterPro"/>
</dbReference>
<evidence type="ECO:0000256" key="1">
    <source>
        <dbReference type="PROSITE-ProRule" id="PRU00169"/>
    </source>
</evidence>
<dbReference type="InterPro" id="IPR036388">
    <property type="entry name" value="WH-like_DNA-bd_sf"/>
</dbReference>
<gene>
    <name evidence="4" type="ORF">E4Z66_13435</name>
</gene>
<dbReference type="Gene3D" id="1.10.10.10">
    <property type="entry name" value="Winged helix-like DNA-binding domain superfamily/Winged helix DNA-binding domain"/>
    <property type="match status" value="1"/>
</dbReference>
<comment type="caution">
    <text evidence="4">The sequence shown here is derived from an EMBL/GenBank/DDBJ whole genome shotgun (WGS) entry which is preliminary data.</text>
</comment>
<dbReference type="SUPFAM" id="SSF52172">
    <property type="entry name" value="CheY-like"/>
    <property type="match status" value="1"/>
</dbReference>
<name>A0A4S4NIY9_9RHOB</name>
<feature type="domain" description="ANTAR" evidence="3">
    <location>
        <begin position="130"/>
        <end position="191"/>
    </location>
</feature>
<dbReference type="EMBL" id="SRKY01000003">
    <property type="protein sequence ID" value="THH36060.1"/>
    <property type="molecule type" value="Genomic_DNA"/>
</dbReference>
<dbReference type="RefSeq" id="WP_136463529.1">
    <property type="nucleotide sequence ID" value="NZ_SRKY01000003.1"/>
</dbReference>
<evidence type="ECO:0000259" key="2">
    <source>
        <dbReference type="PROSITE" id="PS50110"/>
    </source>
</evidence>
<dbReference type="PROSITE" id="PS50921">
    <property type="entry name" value="ANTAR"/>
    <property type="match status" value="1"/>
</dbReference>
<sequence>MFLTLKEPKQQSAILIDGNESRREMFQLMLGSRNISLETCYTSIDSAIADQAEPELAIVYFERMDRSELVDLSRLRSCKTCAVLALIEEADATDIETLLETGADHVLPLGLQSDRFNIAAVSALAQARKHRQMELDKTRAEEALNDAKRVARAKMILIARHGIDEVEAHRRVQQLSMERNLPLAEMAGQIIEAESLLC</sequence>
<dbReference type="PROSITE" id="PS50110">
    <property type="entry name" value="RESPONSE_REGULATORY"/>
    <property type="match status" value="1"/>
</dbReference>
<evidence type="ECO:0000313" key="5">
    <source>
        <dbReference type="Proteomes" id="UP000306602"/>
    </source>
</evidence>
<evidence type="ECO:0000259" key="3">
    <source>
        <dbReference type="PROSITE" id="PS50921"/>
    </source>
</evidence>
<reference evidence="4 5" key="1">
    <citation type="submission" date="2019-04" db="EMBL/GenBank/DDBJ databases">
        <title>Shimia ponticola sp. nov., isolated from seawater.</title>
        <authorList>
            <person name="Kim Y.-O."/>
            <person name="Yoon J.-H."/>
        </authorList>
    </citation>
    <scope>NUCLEOTIDE SEQUENCE [LARGE SCALE GENOMIC DNA]</scope>
    <source>
        <strain evidence="4 5">MYP11</strain>
    </source>
</reference>
<keyword evidence="5" id="KW-1185">Reference proteome</keyword>
<feature type="domain" description="Response regulatory" evidence="2">
    <location>
        <begin position="12"/>
        <end position="124"/>
    </location>
</feature>
<dbReference type="SMART" id="SM01012">
    <property type="entry name" value="ANTAR"/>
    <property type="match status" value="1"/>
</dbReference>
<dbReference type="AlphaFoldDB" id="A0A4S4NIY9"/>
<dbReference type="InterPro" id="IPR011006">
    <property type="entry name" value="CheY-like_superfamily"/>
</dbReference>
<organism evidence="4 5">
    <name type="scientific">Aliishimia ponticola</name>
    <dbReference type="NCBI Taxonomy" id="2499833"/>
    <lineage>
        <taxon>Bacteria</taxon>
        <taxon>Pseudomonadati</taxon>
        <taxon>Pseudomonadota</taxon>
        <taxon>Alphaproteobacteria</taxon>
        <taxon>Rhodobacterales</taxon>
        <taxon>Paracoccaceae</taxon>
        <taxon>Aliishimia</taxon>
    </lineage>
</organism>
<dbReference type="Proteomes" id="UP000306602">
    <property type="component" value="Unassembled WGS sequence"/>
</dbReference>
<proteinExistence type="predicted"/>
<evidence type="ECO:0000313" key="4">
    <source>
        <dbReference type="EMBL" id="THH36060.1"/>
    </source>
</evidence>
<accession>A0A4S4NIY9</accession>
<protein>
    <submittedName>
        <fullName evidence="4">ANTAR domain-containing protein</fullName>
    </submittedName>
</protein>
<dbReference type="GO" id="GO:0003723">
    <property type="term" value="F:RNA binding"/>
    <property type="evidence" value="ECO:0007669"/>
    <property type="project" value="InterPro"/>
</dbReference>
<dbReference type="Pfam" id="PF03861">
    <property type="entry name" value="ANTAR"/>
    <property type="match status" value="1"/>
</dbReference>
<comment type="caution">
    <text evidence="1">Lacks conserved residue(s) required for the propagation of feature annotation.</text>
</comment>